<protein>
    <submittedName>
        <fullName evidence="1">Uncharacterized protein</fullName>
    </submittedName>
</protein>
<dbReference type="EMBL" id="MT141956">
    <property type="protein sequence ID" value="QJA72504.1"/>
    <property type="molecule type" value="Genomic_DNA"/>
</dbReference>
<reference evidence="1" key="1">
    <citation type="submission" date="2020-03" db="EMBL/GenBank/DDBJ databases">
        <title>The deep terrestrial virosphere.</title>
        <authorList>
            <person name="Holmfeldt K."/>
            <person name="Nilsson E."/>
            <person name="Simone D."/>
            <person name="Lopez-Fernandez M."/>
            <person name="Wu X."/>
            <person name="de Brujin I."/>
            <person name="Lundin D."/>
            <person name="Andersson A."/>
            <person name="Bertilsson S."/>
            <person name="Dopson M."/>
        </authorList>
    </citation>
    <scope>NUCLEOTIDE SEQUENCE</scope>
    <source>
        <strain evidence="2">MM415A02743</strain>
        <strain evidence="1">MM415B00814</strain>
    </source>
</reference>
<proteinExistence type="predicted"/>
<accession>A0A6M3IZX5</accession>
<gene>
    <name evidence="2" type="ORF">MM415A02743_0010</name>
    <name evidence="1" type="ORF">MM415B00814_0011</name>
</gene>
<evidence type="ECO:0000313" key="2">
    <source>
        <dbReference type="EMBL" id="QJA72504.1"/>
    </source>
</evidence>
<evidence type="ECO:0000313" key="1">
    <source>
        <dbReference type="EMBL" id="QJA62192.1"/>
    </source>
</evidence>
<organism evidence="1">
    <name type="scientific">viral metagenome</name>
    <dbReference type="NCBI Taxonomy" id="1070528"/>
    <lineage>
        <taxon>unclassified sequences</taxon>
        <taxon>metagenomes</taxon>
        <taxon>organismal metagenomes</taxon>
    </lineage>
</organism>
<dbReference type="EMBL" id="MT141464">
    <property type="protein sequence ID" value="QJA62192.1"/>
    <property type="molecule type" value="Genomic_DNA"/>
</dbReference>
<name>A0A6M3IZX5_9ZZZZ</name>
<dbReference type="AlphaFoldDB" id="A0A6M3IZX5"/>
<sequence>MDRDVQIIIVRLLWSLLREIKHPGRKVDDDSTVEDVEQWLDEEVHDNMRE</sequence>